<evidence type="ECO:0000256" key="3">
    <source>
        <dbReference type="ARBA" id="ARBA00022519"/>
    </source>
</evidence>
<evidence type="ECO:0000256" key="2">
    <source>
        <dbReference type="ARBA" id="ARBA00022475"/>
    </source>
</evidence>
<comment type="subcellular location">
    <subcellularLocation>
        <location evidence="1">Cell inner membrane</location>
    </subcellularLocation>
</comment>
<keyword evidence="6" id="KW-0012">Acyltransferase</keyword>
<evidence type="ECO:0000256" key="6">
    <source>
        <dbReference type="ARBA" id="ARBA00023315"/>
    </source>
</evidence>
<keyword evidence="3" id="KW-0997">Cell inner membrane</keyword>
<keyword evidence="2" id="KW-1003">Cell membrane</keyword>
<organism evidence="7 8">
    <name type="scientific">Pseudoroseomonas ludipueritiae</name>
    <dbReference type="NCBI Taxonomy" id="198093"/>
    <lineage>
        <taxon>Bacteria</taxon>
        <taxon>Pseudomonadati</taxon>
        <taxon>Pseudomonadota</taxon>
        <taxon>Alphaproteobacteria</taxon>
        <taxon>Acetobacterales</taxon>
        <taxon>Acetobacteraceae</taxon>
        <taxon>Pseudoroseomonas</taxon>
    </lineage>
</organism>
<evidence type="ECO:0000256" key="5">
    <source>
        <dbReference type="ARBA" id="ARBA00023136"/>
    </source>
</evidence>
<keyword evidence="5" id="KW-0472">Membrane</keyword>
<reference evidence="7 8" key="1">
    <citation type="journal article" date="2009" name="Int. J. Syst. Evol. Microbiol.">
        <title>Transfer of Teichococcus ludipueritiae and Muricoccus roseus to the genus Roseomonas, as Roseomonas ludipueritiae comb. nov. and Roseomonas rosea comb. nov., respectively, and emended description of the genus Roseomonas.</title>
        <authorList>
            <person name="Sanchez-Porro C."/>
            <person name="Gallego V."/>
            <person name="Busse H.J."/>
            <person name="Kampfer P."/>
            <person name="Ventosa A."/>
        </authorList>
    </citation>
    <scope>NUCLEOTIDE SEQUENCE [LARGE SCALE GENOMIC DNA]</scope>
    <source>
        <strain evidence="7 8">DSM 14915</strain>
    </source>
</reference>
<evidence type="ECO:0000256" key="4">
    <source>
        <dbReference type="ARBA" id="ARBA00022679"/>
    </source>
</evidence>
<sequence>MRRLLWRIDAILVRVLFVTARWSGIQRASVLGGALARRIGLLLPVSDLTRRDFLLAGPGETECLGEDAWPRAPAGHALPGHPPMMMPALTEITLCYRCPVAPGHTQHIGPGRFHMAVEPPLSPPDSGGTAADIRSLLLAVNSRIESWIRGNPGQWLWLRRR</sequence>
<dbReference type="RefSeq" id="WP_187778669.1">
    <property type="nucleotide sequence ID" value="NZ_JACTUZ010000041.1"/>
</dbReference>
<evidence type="ECO:0008006" key="9">
    <source>
        <dbReference type="Google" id="ProtNLM"/>
    </source>
</evidence>
<dbReference type="InterPro" id="IPR004960">
    <property type="entry name" value="LipA_acyltrans"/>
</dbReference>
<protein>
    <recommendedName>
        <fullName evidence="9">Lipid A biosynthesis lauroyl acyltransferase</fullName>
    </recommendedName>
</protein>
<dbReference type="Proteomes" id="UP000603940">
    <property type="component" value="Unassembled WGS sequence"/>
</dbReference>
<evidence type="ECO:0000313" key="8">
    <source>
        <dbReference type="Proteomes" id="UP000603940"/>
    </source>
</evidence>
<evidence type="ECO:0000313" key="7">
    <source>
        <dbReference type="EMBL" id="MBC9177548.1"/>
    </source>
</evidence>
<name>A0ABR7R757_9PROT</name>
<proteinExistence type="predicted"/>
<dbReference type="Pfam" id="PF03279">
    <property type="entry name" value="Lip_A_acyltrans"/>
    <property type="match status" value="1"/>
</dbReference>
<keyword evidence="8" id="KW-1185">Reference proteome</keyword>
<evidence type="ECO:0000256" key="1">
    <source>
        <dbReference type="ARBA" id="ARBA00004533"/>
    </source>
</evidence>
<accession>A0ABR7R757</accession>
<comment type="caution">
    <text evidence="7">The sequence shown here is derived from an EMBL/GenBank/DDBJ whole genome shotgun (WGS) entry which is preliminary data.</text>
</comment>
<dbReference type="EMBL" id="JACTUZ010000041">
    <property type="protein sequence ID" value="MBC9177548.1"/>
    <property type="molecule type" value="Genomic_DNA"/>
</dbReference>
<gene>
    <name evidence="7" type="ORF">IBL25_11415</name>
</gene>
<keyword evidence="4" id="KW-0808">Transferase</keyword>